<reference evidence="2" key="1">
    <citation type="journal article" date="2020" name="Nature">
        <title>Giant virus diversity and host interactions through global metagenomics.</title>
        <authorList>
            <person name="Schulz F."/>
            <person name="Roux S."/>
            <person name="Paez-Espino D."/>
            <person name="Jungbluth S."/>
            <person name="Walsh D.A."/>
            <person name="Denef V.J."/>
            <person name="McMahon K.D."/>
            <person name="Konstantinidis K.T."/>
            <person name="Eloe-Fadrosh E.A."/>
            <person name="Kyrpides N.C."/>
            <person name="Woyke T."/>
        </authorList>
    </citation>
    <scope>NUCLEOTIDE SEQUENCE</scope>
    <source>
        <strain evidence="2">GVMAG-M-3300010158-55</strain>
    </source>
</reference>
<evidence type="ECO:0000313" key="2">
    <source>
        <dbReference type="EMBL" id="QHS88412.1"/>
    </source>
</evidence>
<name>A0A6C0B8Q0_9ZZZZ</name>
<protein>
    <submittedName>
        <fullName evidence="2">Uncharacterized protein</fullName>
    </submittedName>
</protein>
<feature type="compositionally biased region" description="Basic and acidic residues" evidence="1">
    <location>
        <begin position="330"/>
        <end position="344"/>
    </location>
</feature>
<dbReference type="Pfam" id="PF19071">
    <property type="entry name" value="DUF5767"/>
    <property type="match status" value="1"/>
</dbReference>
<dbReference type="InterPro" id="IPR043910">
    <property type="entry name" value="DUF5767"/>
</dbReference>
<dbReference type="AlphaFoldDB" id="A0A6C0B8Q0"/>
<sequence length="396" mass="44812">METIQLGPKLDGLEEIKLNFDPIDLGPGPSIVNLPGVELLMNNKKKDKEPGEIQLTDLDKLENELNSLSQVNTPKVEFKSVDAPMDFPRMNETNDSPRPSVQFDERPIKVDKSWDGFKSINTIDPDKMAVKENSVEVLREKFKILRKLEDIESKGGRLTRKYTMDSSLEEMKGEYENIISEKEKSNSVKFQGKMLMAAITGLEFLNSKFDPFDVKLDGWAEQVNENITDYDEIFAELHEKYRSKAKMAPELKLLFQLGGGAMMLHMTNTMFKSSLPGMDDIMRQNPELMQKFTQAAVNSMGNTNPGFTGFMNNVMPNTQSAPPQHTSYVNRDRAQPDKRPDMRGPTDINDILSGLKPKQSEDATSTVSLSELKDMKDGLIKPRRKKSDKHTVNLDI</sequence>
<dbReference type="EMBL" id="MN739096">
    <property type="protein sequence ID" value="QHS88412.1"/>
    <property type="molecule type" value="Genomic_DNA"/>
</dbReference>
<accession>A0A6C0B8Q0</accession>
<organism evidence="2">
    <name type="scientific">viral metagenome</name>
    <dbReference type="NCBI Taxonomy" id="1070528"/>
    <lineage>
        <taxon>unclassified sequences</taxon>
        <taxon>metagenomes</taxon>
        <taxon>organismal metagenomes</taxon>
    </lineage>
</organism>
<evidence type="ECO:0000256" key="1">
    <source>
        <dbReference type="SAM" id="MobiDB-lite"/>
    </source>
</evidence>
<feature type="region of interest" description="Disordered" evidence="1">
    <location>
        <begin position="313"/>
        <end position="369"/>
    </location>
</feature>
<proteinExistence type="predicted"/>
<feature type="compositionally biased region" description="Polar residues" evidence="1">
    <location>
        <begin position="313"/>
        <end position="329"/>
    </location>
</feature>